<accession>A0ABQ1XT64</accession>
<sequence>MSEVDWSLSHSLRNRSRVLLNPTALAAQAFCDALAAVATAADAIEKVPRMDEAVLSVRDVRSK</sequence>
<protein>
    <submittedName>
        <fullName evidence="1">Uncharacterized protein</fullName>
    </submittedName>
</protein>
<keyword evidence="2" id="KW-1185">Reference proteome</keyword>
<evidence type="ECO:0000313" key="1">
    <source>
        <dbReference type="EMBL" id="GGH02279.1"/>
    </source>
</evidence>
<name>A0ABQ1XT64_9PROT</name>
<comment type="caution">
    <text evidence="1">The sequence shown here is derived from an EMBL/GenBank/DDBJ whole genome shotgun (WGS) entry which is preliminary data.</text>
</comment>
<gene>
    <name evidence="1" type="ORF">GCM10007420_18110</name>
</gene>
<dbReference type="EMBL" id="BMFS01000007">
    <property type="protein sequence ID" value="GGH02279.1"/>
    <property type="molecule type" value="Genomic_DNA"/>
</dbReference>
<reference evidence="2" key="1">
    <citation type="journal article" date="2019" name="Int. J. Syst. Evol. Microbiol.">
        <title>The Global Catalogue of Microorganisms (GCM) 10K type strain sequencing project: providing services to taxonomists for standard genome sequencing and annotation.</title>
        <authorList>
            <consortium name="The Broad Institute Genomics Platform"/>
            <consortium name="The Broad Institute Genome Sequencing Center for Infectious Disease"/>
            <person name="Wu L."/>
            <person name="Ma J."/>
        </authorList>
    </citation>
    <scope>NUCLEOTIDE SEQUENCE [LARGE SCALE GENOMIC DNA]</scope>
    <source>
        <strain evidence="2">CGMCC 1.12766</strain>
    </source>
</reference>
<proteinExistence type="predicted"/>
<evidence type="ECO:0000313" key="2">
    <source>
        <dbReference type="Proteomes" id="UP000648722"/>
    </source>
</evidence>
<dbReference type="Proteomes" id="UP000648722">
    <property type="component" value="Unassembled WGS sequence"/>
</dbReference>
<organism evidence="1 2">
    <name type="scientific">Glycocaulis albus</name>
    <dbReference type="NCBI Taxonomy" id="1382801"/>
    <lineage>
        <taxon>Bacteria</taxon>
        <taxon>Pseudomonadati</taxon>
        <taxon>Pseudomonadota</taxon>
        <taxon>Alphaproteobacteria</taxon>
        <taxon>Maricaulales</taxon>
        <taxon>Maricaulaceae</taxon>
        <taxon>Glycocaulis</taxon>
    </lineage>
</organism>